<evidence type="ECO:0000256" key="8">
    <source>
        <dbReference type="SAM" id="Coils"/>
    </source>
</evidence>
<dbReference type="GO" id="GO:0016020">
    <property type="term" value="C:membrane"/>
    <property type="evidence" value="ECO:0007669"/>
    <property type="project" value="UniProtKB-SubCell"/>
</dbReference>
<keyword evidence="2 7" id="KW-0813">Transport</keyword>
<feature type="repeat" description="Solcar" evidence="6">
    <location>
        <begin position="91"/>
        <end position="180"/>
    </location>
</feature>
<keyword evidence="8" id="KW-0175">Coiled coil</keyword>
<evidence type="ECO:0000256" key="7">
    <source>
        <dbReference type="RuleBase" id="RU000488"/>
    </source>
</evidence>
<accession>A0A2R5G9C2</accession>
<evidence type="ECO:0000256" key="3">
    <source>
        <dbReference type="ARBA" id="ARBA00022692"/>
    </source>
</evidence>
<dbReference type="AlphaFoldDB" id="A0A2R5G9C2"/>
<evidence type="ECO:0000313" key="10">
    <source>
        <dbReference type="Proteomes" id="UP000241890"/>
    </source>
</evidence>
<dbReference type="InterPro" id="IPR018108">
    <property type="entry name" value="MCP_transmembrane"/>
</dbReference>
<dbReference type="PROSITE" id="PS50920">
    <property type="entry name" value="SOLCAR"/>
    <property type="match status" value="3"/>
</dbReference>
<feature type="coiled-coil region" evidence="8">
    <location>
        <begin position="13"/>
        <end position="82"/>
    </location>
</feature>
<comment type="caution">
    <text evidence="9">The sequence shown here is derived from an EMBL/GenBank/DDBJ whole genome shotgun (WGS) entry which is preliminary data.</text>
</comment>
<keyword evidence="5 6" id="KW-0472">Membrane</keyword>
<evidence type="ECO:0000256" key="2">
    <source>
        <dbReference type="ARBA" id="ARBA00022448"/>
    </source>
</evidence>
<name>A0A2R5G9C2_9STRA</name>
<evidence type="ECO:0000256" key="6">
    <source>
        <dbReference type="PROSITE-ProRule" id="PRU00282"/>
    </source>
</evidence>
<sequence length="395" mass="43344">MVLRGSNIAPGSLQEAEAAVKRAQELLDQAKADLEQAKDTTLEALNEDTIINYSKEELVDIVKKLNAKVVKLEERELQAENAMVKSRIELQKTMTSLACGGAAGAIARSTVAPLDRVKILMQTSHLQGTEAKYGSVLGTARQIIKDEGVMRLWRGNLTNCVRVVPHTATQFVSYDKYKSLLLNDGEKMTVPVRLMAGALSGMTAATVTHPMDVVRIRLQTQAELRGIGDAIRSVYAENGLRTFYKGYTPAMLSLSPFIAINFASFDTLKTWYYGDVKMNKKELQARNPAVILGLGACAGIIAQTACYPLDTVRRRMQLAGKNYSSTINAFATILKDEGPLGYYKGMSANAMKVVPNNAIRFAAFEVLKSWFMTDDALKRTATKFRSTRNAKPATA</sequence>
<dbReference type="PANTHER" id="PTHR24089">
    <property type="entry name" value="SOLUTE CARRIER FAMILY 25"/>
    <property type="match status" value="1"/>
</dbReference>
<reference evidence="9 10" key="1">
    <citation type="submission" date="2017-12" db="EMBL/GenBank/DDBJ databases">
        <title>Sequencing, de novo assembly and annotation of complete genome of a new Thraustochytrid species, strain FCC1311.</title>
        <authorList>
            <person name="Sedici K."/>
            <person name="Godart F."/>
            <person name="Aiese Cigliano R."/>
            <person name="Sanseverino W."/>
            <person name="Barakat M."/>
            <person name="Ortet P."/>
            <person name="Marechal E."/>
            <person name="Cagnac O."/>
            <person name="Amato A."/>
        </authorList>
    </citation>
    <scope>NUCLEOTIDE SEQUENCE [LARGE SCALE GENOMIC DNA]</scope>
</reference>
<dbReference type="EMBL" id="BEYU01000008">
    <property type="protein sequence ID" value="GBG24661.1"/>
    <property type="molecule type" value="Genomic_DNA"/>
</dbReference>
<dbReference type="InterPro" id="IPR002067">
    <property type="entry name" value="MCP"/>
</dbReference>
<dbReference type="PRINTS" id="PR00926">
    <property type="entry name" value="MITOCARRIER"/>
</dbReference>
<evidence type="ECO:0000256" key="1">
    <source>
        <dbReference type="ARBA" id="ARBA00004141"/>
    </source>
</evidence>
<evidence type="ECO:0000256" key="5">
    <source>
        <dbReference type="ARBA" id="ARBA00023136"/>
    </source>
</evidence>
<evidence type="ECO:0000313" key="9">
    <source>
        <dbReference type="EMBL" id="GBG24661.1"/>
    </source>
</evidence>
<evidence type="ECO:0000256" key="4">
    <source>
        <dbReference type="ARBA" id="ARBA00022737"/>
    </source>
</evidence>
<feature type="repeat" description="Solcar" evidence="6">
    <location>
        <begin position="286"/>
        <end position="370"/>
    </location>
</feature>
<proteinExistence type="inferred from homology"/>
<dbReference type="Proteomes" id="UP000241890">
    <property type="component" value="Unassembled WGS sequence"/>
</dbReference>
<comment type="subcellular location">
    <subcellularLocation>
        <location evidence="1">Membrane</location>
        <topology evidence="1">Multi-pass membrane protein</topology>
    </subcellularLocation>
</comment>
<dbReference type="Pfam" id="PF00153">
    <property type="entry name" value="Mito_carr"/>
    <property type="match status" value="3"/>
</dbReference>
<gene>
    <name evidence="9" type="ORF">FCC1311_008792</name>
</gene>
<protein>
    <submittedName>
        <fullName evidence="9">Mitochondrial carrier protein</fullName>
    </submittedName>
</protein>
<dbReference type="InterPro" id="IPR023395">
    <property type="entry name" value="MCP_dom_sf"/>
</dbReference>
<dbReference type="Gene3D" id="1.50.40.10">
    <property type="entry name" value="Mitochondrial carrier domain"/>
    <property type="match status" value="1"/>
</dbReference>
<dbReference type="GO" id="GO:0055085">
    <property type="term" value="P:transmembrane transport"/>
    <property type="evidence" value="ECO:0007669"/>
    <property type="project" value="InterPro"/>
</dbReference>
<keyword evidence="3 6" id="KW-0812">Transmembrane</keyword>
<organism evidence="9 10">
    <name type="scientific">Hondaea fermentalgiana</name>
    <dbReference type="NCBI Taxonomy" id="2315210"/>
    <lineage>
        <taxon>Eukaryota</taxon>
        <taxon>Sar</taxon>
        <taxon>Stramenopiles</taxon>
        <taxon>Bigyra</taxon>
        <taxon>Labyrinthulomycetes</taxon>
        <taxon>Thraustochytrida</taxon>
        <taxon>Thraustochytriidae</taxon>
        <taxon>Hondaea</taxon>
    </lineage>
</organism>
<feature type="repeat" description="Solcar" evidence="6">
    <location>
        <begin position="188"/>
        <end position="271"/>
    </location>
</feature>
<keyword evidence="4" id="KW-0677">Repeat</keyword>
<dbReference type="OrthoDB" id="270584at2759"/>
<dbReference type="InParanoid" id="A0A2R5G9C2"/>
<comment type="similarity">
    <text evidence="7">Belongs to the mitochondrial carrier (TC 2.A.29) family.</text>
</comment>
<keyword evidence="10" id="KW-1185">Reference proteome</keyword>
<dbReference type="SUPFAM" id="SSF103506">
    <property type="entry name" value="Mitochondrial carrier"/>
    <property type="match status" value="1"/>
</dbReference>